<sequence>MPEWRKDPIVDRWVIIATERGKRPMDYKEIIEEKKSQDCPLCEGSEMKTPPEIIAYREPGTARDTPGWWVRVVPNKFPALQIEGEAVQQHRGVYDYMNGVGAHEVIVESNSHISGMNMQSDKQVEEIIWIWRDRSLDLRKDTRLKYIQIFKNYGSAGGASLEHTHSQLIATPLVPADIKQEIKGMKDYANRYGSCVMCDMLRQERAEQDRLVIEGNHFMSFSPFASRFPFETWIVPKEHQYDFAQIREAQVKDLASVMKRTLSKLSHMIKNVPYNMVLHSSPVNMQNETHFHWHLEIMPRLTLMAGFELGTGYFINPTPPEIAAQALRETEEVYPIRDEYMKEVRHYV</sequence>
<dbReference type="Pfam" id="PF01087">
    <property type="entry name" value="GalP_UDP_transf"/>
    <property type="match status" value="1"/>
</dbReference>
<evidence type="ECO:0000256" key="9">
    <source>
        <dbReference type="PIRSR" id="PIRSR000808-1"/>
    </source>
</evidence>
<feature type="binding site" evidence="10">
    <location>
        <position position="42"/>
    </location>
    <ligand>
        <name>Zn(2+)</name>
        <dbReference type="ChEBI" id="CHEBI:29105"/>
    </ligand>
</feature>
<dbReference type="EC" id="2.7.7.12" evidence="8"/>
<comment type="similarity">
    <text evidence="1">Belongs to the galactose-1-phosphate uridylyltransferase type 1 family.</text>
</comment>
<evidence type="ECO:0000313" key="14">
    <source>
        <dbReference type="Proteomes" id="UP000297597"/>
    </source>
</evidence>
<dbReference type="NCBIfam" id="TIGR00209">
    <property type="entry name" value="galT_1"/>
    <property type="match status" value="1"/>
</dbReference>
<dbReference type="UniPathway" id="UPA00214"/>
<protein>
    <recommendedName>
        <fullName evidence="8">Galactose-1-phosphate uridylyltransferase</fullName>
        <ecNumber evidence="8">2.7.7.12</ecNumber>
    </recommendedName>
</protein>
<dbReference type="GO" id="GO:0008270">
    <property type="term" value="F:zinc ion binding"/>
    <property type="evidence" value="ECO:0007669"/>
    <property type="project" value="InterPro"/>
</dbReference>
<evidence type="ECO:0000256" key="10">
    <source>
        <dbReference type="PIRSR" id="PIRSR000808-3"/>
    </source>
</evidence>
<feature type="binding site" evidence="10">
    <location>
        <position position="112"/>
    </location>
    <ligand>
        <name>Zn(2+)</name>
        <dbReference type="ChEBI" id="CHEBI:29105"/>
    </ligand>
</feature>
<comment type="caution">
    <text evidence="13">The sequence shown here is derived from an EMBL/GenBank/DDBJ whole genome shotgun (WGS) entry which is preliminary data.</text>
</comment>
<keyword evidence="6" id="KW-0299">Galactose metabolism</keyword>
<keyword evidence="2 13" id="KW-0808">Transferase</keyword>
<feature type="domain" description="Galactose-1-phosphate uridyl transferase C-terminal" evidence="12">
    <location>
        <begin position="183"/>
        <end position="297"/>
    </location>
</feature>
<dbReference type="InterPro" id="IPR001937">
    <property type="entry name" value="GalP_UDPtransf1"/>
</dbReference>
<dbReference type="GO" id="GO:0006012">
    <property type="term" value="P:galactose metabolic process"/>
    <property type="evidence" value="ECO:0007669"/>
    <property type="project" value="UniProtKB-UniRule"/>
</dbReference>
<dbReference type="InterPro" id="IPR005849">
    <property type="entry name" value="GalP_Utransf_N"/>
</dbReference>
<dbReference type="InterPro" id="IPR036265">
    <property type="entry name" value="HIT-like_sf"/>
</dbReference>
<comment type="cofactor">
    <cofactor evidence="10">
        <name>Zn(2+)</name>
        <dbReference type="ChEBI" id="CHEBI:29105"/>
    </cofactor>
    <text evidence="10">Binds 1 zinc ion per subunit.</text>
</comment>
<evidence type="ECO:0000256" key="7">
    <source>
        <dbReference type="ARBA" id="ARBA00023277"/>
    </source>
</evidence>
<keyword evidence="3 13" id="KW-0548">Nucleotidyltransferase</keyword>
<evidence type="ECO:0000256" key="8">
    <source>
        <dbReference type="NCBIfam" id="TIGR00209"/>
    </source>
</evidence>
<gene>
    <name evidence="13" type="primary">galT</name>
    <name evidence="13" type="ORF">Pmgp_00887</name>
</gene>
<name>A0A4Y7RUY0_9FIRM</name>
<feature type="domain" description="Galactose-1-phosphate uridyl transferase N-terminal" evidence="11">
    <location>
        <begin position="4"/>
        <end position="175"/>
    </location>
</feature>
<dbReference type="Proteomes" id="UP000297597">
    <property type="component" value="Unassembled WGS sequence"/>
</dbReference>
<evidence type="ECO:0000256" key="4">
    <source>
        <dbReference type="ARBA" id="ARBA00022723"/>
    </source>
</evidence>
<evidence type="ECO:0000256" key="2">
    <source>
        <dbReference type="ARBA" id="ARBA00022679"/>
    </source>
</evidence>
<organism evidence="13 14">
    <name type="scientific">Pelotomaculum propionicicum</name>
    <dbReference type="NCBI Taxonomy" id="258475"/>
    <lineage>
        <taxon>Bacteria</taxon>
        <taxon>Bacillati</taxon>
        <taxon>Bacillota</taxon>
        <taxon>Clostridia</taxon>
        <taxon>Eubacteriales</taxon>
        <taxon>Desulfotomaculaceae</taxon>
        <taxon>Pelotomaculum</taxon>
    </lineage>
</organism>
<dbReference type="PANTHER" id="PTHR42763">
    <property type="entry name" value="ADP-GLUCOSE PHOSPHORYLASE"/>
    <property type="match status" value="1"/>
</dbReference>
<evidence type="ECO:0000256" key="3">
    <source>
        <dbReference type="ARBA" id="ARBA00022695"/>
    </source>
</evidence>
<evidence type="ECO:0000259" key="12">
    <source>
        <dbReference type="Pfam" id="PF02744"/>
    </source>
</evidence>
<keyword evidence="14" id="KW-1185">Reference proteome</keyword>
<dbReference type="AlphaFoldDB" id="A0A4Y7RUY0"/>
<feature type="binding site" evidence="10">
    <location>
        <position position="163"/>
    </location>
    <ligand>
        <name>Zn(2+)</name>
        <dbReference type="ChEBI" id="CHEBI:29105"/>
    </ligand>
</feature>
<evidence type="ECO:0000256" key="5">
    <source>
        <dbReference type="ARBA" id="ARBA00022833"/>
    </source>
</evidence>
<proteinExistence type="inferred from homology"/>
<dbReference type="InterPro" id="IPR005850">
    <property type="entry name" value="GalP_Utransf_C"/>
</dbReference>
<keyword evidence="4 10" id="KW-0479">Metal-binding</keyword>
<dbReference type="Pfam" id="PF02744">
    <property type="entry name" value="GalP_UDP_tr_C"/>
    <property type="match status" value="1"/>
</dbReference>
<dbReference type="GO" id="GO:0008108">
    <property type="term" value="F:UDP-glucose:hexose-1-phosphate uridylyltransferase activity"/>
    <property type="evidence" value="ECO:0007669"/>
    <property type="project" value="UniProtKB-UniRule"/>
</dbReference>
<evidence type="ECO:0000259" key="11">
    <source>
        <dbReference type="Pfam" id="PF01087"/>
    </source>
</evidence>
<keyword evidence="5 10" id="KW-0862">Zinc</keyword>
<reference evidence="13 14" key="1">
    <citation type="journal article" date="2018" name="Environ. Microbiol.">
        <title>Novel energy conservation strategies and behaviour of Pelotomaculum schinkii driving syntrophic propionate catabolism.</title>
        <authorList>
            <person name="Hidalgo-Ahumada C.A.P."/>
            <person name="Nobu M.K."/>
            <person name="Narihiro T."/>
            <person name="Tamaki H."/>
            <person name="Liu W.T."/>
            <person name="Kamagata Y."/>
            <person name="Stams A.J.M."/>
            <person name="Imachi H."/>
            <person name="Sousa D.Z."/>
        </authorList>
    </citation>
    <scope>NUCLEOTIDE SEQUENCE [LARGE SCALE GENOMIC DNA]</scope>
    <source>
        <strain evidence="13 14">MGP</strain>
    </source>
</reference>
<keyword evidence="7" id="KW-0119">Carbohydrate metabolism</keyword>
<dbReference type="RefSeq" id="WP_134212762.1">
    <property type="nucleotide sequence ID" value="NZ_QFFZ01000006.1"/>
</dbReference>
<dbReference type="SUPFAM" id="SSF54197">
    <property type="entry name" value="HIT-like"/>
    <property type="match status" value="2"/>
</dbReference>
<dbReference type="Gene3D" id="3.30.428.10">
    <property type="entry name" value="HIT-like"/>
    <property type="match status" value="2"/>
</dbReference>
<dbReference type="InterPro" id="IPR053177">
    <property type="entry name" value="ADP-glucose_phosphorylase"/>
</dbReference>
<accession>A0A4Y7RUY0</accession>
<dbReference type="PIRSF" id="PIRSF000808">
    <property type="entry name" value="GalT"/>
    <property type="match status" value="1"/>
</dbReference>
<dbReference type="PANTHER" id="PTHR42763:SF1">
    <property type="entry name" value="UDP-GLUCOSE--HEXOSE-1-PHOSPHATE URIDYLYLTRANSFERASE"/>
    <property type="match status" value="1"/>
</dbReference>
<evidence type="ECO:0000313" key="13">
    <source>
        <dbReference type="EMBL" id="TEB12556.1"/>
    </source>
</evidence>
<feature type="binding site" evidence="10">
    <location>
        <position position="39"/>
    </location>
    <ligand>
        <name>Zn(2+)</name>
        <dbReference type="ChEBI" id="CHEBI:29105"/>
    </ligand>
</feature>
<dbReference type="OrthoDB" id="9769064at2"/>
<feature type="active site" description="Tele-UMP-histidine intermediate" evidence="9">
    <location>
        <position position="165"/>
    </location>
</feature>
<evidence type="ECO:0000256" key="6">
    <source>
        <dbReference type="ARBA" id="ARBA00023144"/>
    </source>
</evidence>
<dbReference type="EMBL" id="QFFZ01000006">
    <property type="protein sequence ID" value="TEB12556.1"/>
    <property type="molecule type" value="Genomic_DNA"/>
</dbReference>
<evidence type="ECO:0000256" key="1">
    <source>
        <dbReference type="ARBA" id="ARBA00010951"/>
    </source>
</evidence>